<evidence type="ECO:0000256" key="9">
    <source>
        <dbReference type="RuleBase" id="RU366038"/>
    </source>
</evidence>
<dbReference type="PROSITE" id="PS50054">
    <property type="entry name" value="TYR_PHOSPHATASE_DUAL"/>
    <property type="match status" value="1"/>
</dbReference>
<evidence type="ECO:0000259" key="11">
    <source>
        <dbReference type="PROSITE" id="PS50054"/>
    </source>
</evidence>
<dbReference type="SMART" id="SM00195">
    <property type="entry name" value="DSPc"/>
    <property type="match status" value="1"/>
</dbReference>
<evidence type="ECO:0000256" key="8">
    <source>
        <dbReference type="PIRSR" id="PIRSR620405-1"/>
    </source>
</evidence>
<dbReference type="PRINTS" id="PR01909">
    <property type="entry name" value="ADSPHPHTASEA"/>
</dbReference>
<comment type="function">
    <text evidence="9">Dual specificity phosphatase able to dephosphorylate phosphotyrosine, phosphoserine and phosphothreonine residues, with a preference for phosphotyrosine as a substrate.</text>
</comment>
<accession>A0A674GA51</accession>
<dbReference type="EC" id="3.1.3.16" evidence="9"/>
<keyword evidence="3" id="KW-0963">Cytoplasm</keyword>
<dbReference type="InterPro" id="IPR016130">
    <property type="entry name" value="Tyr_Pase_AS"/>
</dbReference>
<evidence type="ECO:0000256" key="1">
    <source>
        <dbReference type="ARBA" id="ARBA00004496"/>
    </source>
</evidence>
<protein>
    <recommendedName>
        <fullName evidence="9">Dual specificity protein phosphatase</fullName>
        <ecNumber evidence="9">3.1.3.16</ecNumber>
        <ecNumber evidence="9">3.1.3.48</ecNumber>
    </recommendedName>
</protein>
<dbReference type="Proteomes" id="UP000007754">
    <property type="component" value="Chromosome 6"/>
</dbReference>
<dbReference type="InterPro" id="IPR000340">
    <property type="entry name" value="Dual-sp_phosphatase_cat-dom"/>
</dbReference>
<dbReference type="PANTHER" id="PTHR45682">
    <property type="entry name" value="AGAP008228-PA"/>
    <property type="match status" value="1"/>
</dbReference>
<dbReference type="GeneTree" id="ENSGT00940000162682"/>
<reference evidence="13 14" key="1">
    <citation type="journal article" date="2010" name="Nature">
        <title>The genome of a songbird.</title>
        <authorList>
            <person name="Warren W.C."/>
            <person name="Clayton D.F."/>
            <person name="Ellegren H."/>
            <person name="Arnold A.P."/>
            <person name="Hillier L.W."/>
            <person name="Kunstner A."/>
            <person name="Searle S."/>
            <person name="White S."/>
            <person name="Vilella A.J."/>
            <person name="Fairley S."/>
            <person name="Heger A."/>
            <person name="Kong L."/>
            <person name="Ponting C.P."/>
            <person name="Jarvis E.D."/>
            <person name="Mello C.V."/>
            <person name="Minx P."/>
            <person name="Lovell P."/>
            <person name="Velho T.A."/>
            <person name="Ferris M."/>
            <person name="Balakrishnan C.N."/>
            <person name="Sinha S."/>
            <person name="Blatti C."/>
            <person name="London S.E."/>
            <person name="Li Y."/>
            <person name="Lin Y.C."/>
            <person name="George J."/>
            <person name="Sweedler J."/>
            <person name="Southey B."/>
            <person name="Gunaratne P."/>
            <person name="Watson M."/>
            <person name="Nam K."/>
            <person name="Backstrom N."/>
            <person name="Smeds L."/>
            <person name="Nabholz B."/>
            <person name="Itoh Y."/>
            <person name="Whitney O."/>
            <person name="Pfenning A.R."/>
            <person name="Howard J."/>
            <person name="Volker M."/>
            <person name="Skinner B.M."/>
            <person name="Griffin D.K."/>
            <person name="Ye L."/>
            <person name="McLaren W.M."/>
            <person name="Flicek P."/>
            <person name="Quesada V."/>
            <person name="Velasco G."/>
            <person name="Lopez-Otin C."/>
            <person name="Puente X.S."/>
            <person name="Olender T."/>
            <person name="Lancet D."/>
            <person name="Smit A.F."/>
            <person name="Hubley R."/>
            <person name="Konkel M.K."/>
            <person name="Walker J.A."/>
            <person name="Batzer M.A."/>
            <person name="Gu W."/>
            <person name="Pollock D.D."/>
            <person name="Chen L."/>
            <person name="Cheng Z."/>
            <person name="Eichler E.E."/>
            <person name="Stapley J."/>
            <person name="Slate J."/>
            <person name="Ekblom R."/>
            <person name="Birkhead T."/>
            <person name="Burke T."/>
            <person name="Burt D."/>
            <person name="Scharff C."/>
            <person name="Adam I."/>
            <person name="Richard H."/>
            <person name="Sultan M."/>
            <person name="Soldatov A."/>
            <person name="Lehrach H."/>
            <person name="Edwards S.V."/>
            <person name="Yang S.P."/>
            <person name="Li X."/>
            <person name="Graves T."/>
            <person name="Fulton L."/>
            <person name="Nelson J."/>
            <person name="Chinwalla A."/>
            <person name="Hou S."/>
            <person name="Mardis E.R."/>
            <person name="Wilson R.K."/>
        </authorList>
    </citation>
    <scope>NUCLEOTIDE SEQUENCE [LARGE SCALE GENOMIC DNA]</scope>
</reference>
<evidence type="ECO:0000256" key="10">
    <source>
        <dbReference type="SAM" id="MobiDB-lite"/>
    </source>
</evidence>
<evidence type="ECO:0000256" key="4">
    <source>
        <dbReference type="ARBA" id="ARBA00022801"/>
    </source>
</evidence>
<dbReference type="InterPro" id="IPR029021">
    <property type="entry name" value="Prot-tyrosine_phosphatase-like"/>
</dbReference>
<proteinExistence type="inferred from homology"/>
<feature type="region of interest" description="Disordered" evidence="10">
    <location>
        <begin position="1"/>
        <end position="23"/>
    </location>
</feature>
<dbReference type="GO" id="GO:0008138">
    <property type="term" value="F:protein tyrosine/serine/threonine phosphatase activity"/>
    <property type="evidence" value="ECO:0007669"/>
    <property type="project" value="UniProtKB-UniRule"/>
</dbReference>
<dbReference type="GO" id="GO:0005737">
    <property type="term" value="C:cytoplasm"/>
    <property type="evidence" value="ECO:0007669"/>
    <property type="project" value="UniProtKB-SubCell"/>
</dbReference>
<dbReference type="GO" id="GO:0033549">
    <property type="term" value="F:MAP kinase phosphatase activity"/>
    <property type="evidence" value="ECO:0007669"/>
    <property type="project" value="TreeGrafter"/>
</dbReference>
<dbReference type="GO" id="GO:0043409">
    <property type="term" value="P:negative regulation of MAPK cascade"/>
    <property type="evidence" value="ECO:0007669"/>
    <property type="project" value="TreeGrafter"/>
</dbReference>
<dbReference type="PROSITE" id="PS50056">
    <property type="entry name" value="TYR_PHOSPHATASE_2"/>
    <property type="match status" value="1"/>
</dbReference>
<evidence type="ECO:0000313" key="14">
    <source>
        <dbReference type="Proteomes" id="UP000007754"/>
    </source>
</evidence>
<keyword evidence="4 9" id="KW-0378">Hydrolase</keyword>
<feature type="domain" description="Tyrosine specific protein phosphatases" evidence="12">
    <location>
        <begin position="109"/>
        <end position="167"/>
    </location>
</feature>
<feature type="active site" description="Phosphocysteine intermediate" evidence="8">
    <location>
        <position position="133"/>
    </location>
</feature>
<dbReference type="SUPFAM" id="SSF52799">
    <property type="entry name" value="(Phosphotyrosine protein) phosphatases II"/>
    <property type="match status" value="1"/>
</dbReference>
<comment type="catalytic activity">
    <reaction evidence="6 9">
        <text>O-phospho-L-seryl-[protein] + H2O = L-seryl-[protein] + phosphate</text>
        <dbReference type="Rhea" id="RHEA:20629"/>
        <dbReference type="Rhea" id="RHEA-COMP:9863"/>
        <dbReference type="Rhea" id="RHEA-COMP:11604"/>
        <dbReference type="ChEBI" id="CHEBI:15377"/>
        <dbReference type="ChEBI" id="CHEBI:29999"/>
        <dbReference type="ChEBI" id="CHEBI:43474"/>
        <dbReference type="ChEBI" id="CHEBI:83421"/>
        <dbReference type="EC" id="3.1.3.16"/>
    </reaction>
</comment>
<dbReference type="OMA" id="AHGTMFC"/>
<reference evidence="13" key="2">
    <citation type="submission" date="2025-08" db="UniProtKB">
        <authorList>
            <consortium name="Ensembl"/>
        </authorList>
    </citation>
    <scope>IDENTIFICATION</scope>
</reference>
<dbReference type="OrthoDB" id="426001at2759"/>
<comment type="similarity">
    <text evidence="2 9">Belongs to the protein-tyrosine phosphatase family. Non-receptor class dual specificity subfamily.</text>
</comment>
<evidence type="ECO:0000256" key="3">
    <source>
        <dbReference type="ARBA" id="ARBA00022490"/>
    </source>
</evidence>
<name>A0A674GA51_TAEGU</name>
<feature type="domain" description="Tyrosine-protein phosphatase" evidence="11">
    <location>
        <begin position="40"/>
        <end position="188"/>
    </location>
</feature>
<comment type="catalytic activity">
    <reaction evidence="9">
        <text>O-phospho-L-tyrosyl-[protein] + H2O = L-tyrosyl-[protein] + phosphate</text>
        <dbReference type="Rhea" id="RHEA:10684"/>
        <dbReference type="Rhea" id="RHEA-COMP:10136"/>
        <dbReference type="Rhea" id="RHEA-COMP:20101"/>
        <dbReference type="ChEBI" id="CHEBI:15377"/>
        <dbReference type="ChEBI" id="CHEBI:43474"/>
        <dbReference type="ChEBI" id="CHEBI:46858"/>
        <dbReference type="ChEBI" id="CHEBI:61978"/>
        <dbReference type="EC" id="3.1.3.48"/>
    </reaction>
</comment>
<evidence type="ECO:0000313" key="13">
    <source>
        <dbReference type="Ensembl" id="ENSTGUP00000019405.1"/>
    </source>
</evidence>
<dbReference type="CDD" id="cd14580">
    <property type="entry name" value="DUSP13A"/>
    <property type="match status" value="1"/>
</dbReference>
<keyword evidence="5 9" id="KW-0904">Protein phosphatase</keyword>
<reference evidence="13" key="3">
    <citation type="submission" date="2025-09" db="UniProtKB">
        <authorList>
            <consortium name="Ensembl"/>
        </authorList>
    </citation>
    <scope>IDENTIFICATION</scope>
</reference>
<gene>
    <name evidence="13" type="primary">LOC105759360</name>
</gene>
<evidence type="ECO:0000259" key="12">
    <source>
        <dbReference type="PROSITE" id="PS50056"/>
    </source>
</evidence>
<dbReference type="GO" id="GO:0004725">
    <property type="term" value="F:protein tyrosine phosphatase activity"/>
    <property type="evidence" value="ECO:0007669"/>
    <property type="project" value="UniProtKB-EC"/>
</dbReference>
<evidence type="ECO:0000256" key="5">
    <source>
        <dbReference type="ARBA" id="ARBA00022912"/>
    </source>
</evidence>
<dbReference type="InterPro" id="IPR020405">
    <property type="entry name" value="Atypical_DUSP_subfamA"/>
</dbReference>
<dbReference type="Pfam" id="PF00782">
    <property type="entry name" value="DSPc"/>
    <property type="match status" value="1"/>
</dbReference>
<dbReference type="Ensembl" id="ENSTGUT00000034082.1">
    <property type="protein sequence ID" value="ENSTGUP00000019405.1"/>
    <property type="gene ID" value="ENSTGUG00000029196.1"/>
</dbReference>
<dbReference type="InterPro" id="IPR000387">
    <property type="entry name" value="Tyr_Pase_dom"/>
</dbReference>
<comment type="catalytic activity">
    <reaction evidence="7 9">
        <text>O-phospho-L-threonyl-[protein] + H2O = L-threonyl-[protein] + phosphate</text>
        <dbReference type="Rhea" id="RHEA:47004"/>
        <dbReference type="Rhea" id="RHEA-COMP:11060"/>
        <dbReference type="Rhea" id="RHEA-COMP:11605"/>
        <dbReference type="ChEBI" id="CHEBI:15377"/>
        <dbReference type="ChEBI" id="CHEBI:30013"/>
        <dbReference type="ChEBI" id="CHEBI:43474"/>
        <dbReference type="ChEBI" id="CHEBI:61977"/>
        <dbReference type="EC" id="3.1.3.16"/>
    </reaction>
</comment>
<sequence>MSGAAAPDSPDPEGAGTRPEDVPSLKEIEQLLNTGRPSCNHVDEVWPNLFLGDLVTAHNRFVLWKMGVTHVLNAAHGTSYSHGGQDFYGATIDYYGVPAHDLPSFDISQFFFSAAQFIHNALNTPGAKILVHCAVGVSRSASLVLAYLMINHHLPLVEAIKTVKEHRWISPNRGFLKHLRNLDVQLRQRTAEQAALSTVTSLTCTLQSRGAHTTTHDLCTLQK</sequence>
<evidence type="ECO:0000256" key="7">
    <source>
        <dbReference type="ARBA" id="ARBA00048336"/>
    </source>
</evidence>
<comment type="subcellular location">
    <subcellularLocation>
        <location evidence="1">Cytoplasm</location>
    </subcellularLocation>
</comment>
<dbReference type="InterPro" id="IPR020422">
    <property type="entry name" value="TYR_PHOSPHATASE_DUAL_dom"/>
</dbReference>
<keyword evidence="14" id="KW-1185">Reference proteome</keyword>
<dbReference type="GO" id="GO:0004722">
    <property type="term" value="F:protein serine/threonine phosphatase activity"/>
    <property type="evidence" value="ECO:0007669"/>
    <property type="project" value="UniProtKB-EC"/>
</dbReference>
<dbReference type="PRINTS" id="PR01908">
    <property type="entry name" value="ADSPHPHTASE"/>
</dbReference>
<dbReference type="AlphaFoldDB" id="A0A674GA51"/>
<dbReference type="InParanoid" id="A0A674GA51"/>
<dbReference type="PANTHER" id="PTHR45682:SF3">
    <property type="entry name" value="DUAL SPECIFICITY PROTEIN PHOSPHATASE"/>
    <property type="match status" value="1"/>
</dbReference>
<dbReference type="FunFam" id="3.90.190.10:FF:000037">
    <property type="entry name" value="dual specificity protein phosphatase 26"/>
    <property type="match status" value="1"/>
</dbReference>
<evidence type="ECO:0000256" key="2">
    <source>
        <dbReference type="ARBA" id="ARBA00008601"/>
    </source>
</evidence>
<evidence type="ECO:0000256" key="6">
    <source>
        <dbReference type="ARBA" id="ARBA00047761"/>
    </source>
</evidence>
<dbReference type="PROSITE" id="PS00383">
    <property type="entry name" value="TYR_PHOSPHATASE_1"/>
    <property type="match status" value="1"/>
</dbReference>
<organism evidence="13 14">
    <name type="scientific">Taeniopygia guttata</name>
    <name type="common">Zebra finch</name>
    <name type="synonym">Poephila guttata</name>
    <dbReference type="NCBI Taxonomy" id="59729"/>
    <lineage>
        <taxon>Eukaryota</taxon>
        <taxon>Metazoa</taxon>
        <taxon>Chordata</taxon>
        <taxon>Craniata</taxon>
        <taxon>Vertebrata</taxon>
        <taxon>Euteleostomi</taxon>
        <taxon>Archelosauria</taxon>
        <taxon>Archosauria</taxon>
        <taxon>Dinosauria</taxon>
        <taxon>Saurischia</taxon>
        <taxon>Theropoda</taxon>
        <taxon>Coelurosauria</taxon>
        <taxon>Aves</taxon>
        <taxon>Neognathae</taxon>
        <taxon>Neoaves</taxon>
        <taxon>Telluraves</taxon>
        <taxon>Australaves</taxon>
        <taxon>Passeriformes</taxon>
        <taxon>Passeroidea</taxon>
        <taxon>Estrildidae</taxon>
        <taxon>Estrildinae</taxon>
        <taxon>Taeniopygia</taxon>
    </lineage>
</organism>
<dbReference type="EC" id="3.1.3.48" evidence="9"/>
<dbReference type="Gene3D" id="3.90.190.10">
    <property type="entry name" value="Protein tyrosine phosphatase superfamily"/>
    <property type="match status" value="1"/>
</dbReference>